<proteinExistence type="inferred from homology"/>
<evidence type="ECO:0000256" key="2">
    <source>
        <dbReference type="RuleBase" id="RU003494"/>
    </source>
</evidence>
<dbReference type="SUPFAM" id="SSF47616">
    <property type="entry name" value="GST C-terminal domain-like"/>
    <property type="match status" value="1"/>
</dbReference>
<dbReference type="SFLD" id="SFLDS00019">
    <property type="entry name" value="Glutathione_Transferase_(cytos"/>
    <property type="match status" value="1"/>
</dbReference>
<dbReference type="GO" id="GO:0005783">
    <property type="term" value="C:endoplasmic reticulum"/>
    <property type="evidence" value="ECO:0007669"/>
    <property type="project" value="EnsemblFungi"/>
</dbReference>
<dbReference type="PROSITE" id="PS50405">
    <property type="entry name" value="GST_CTER"/>
    <property type="match status" value="1"/>
</dbReference>
<protein>
    <recommendedName>
        <fullName evidence="7">Glutathione S-transferase</fullName>
    </recommendedName>
</protein>
<dbReference type="Proteomes" id="UP000001640">
    <property type="component" value="Chromosome 3"/>
</dbReference>
<dbReference type="GO" id="GO:0004364">
    <property type="term" value="F:glutathione transferase activity"/>
    <property type="evidence" value="ECO:0007669"/>
    <property type="project" value="EnsemblFungi"/>
</dbReference>
<dbReference type="eggNOG" id="KOG0867">
    <property type="taxonomic scope" value="Eukaryota"/>
</dbReference>
<evidence type="ECO:0000313" key="6">
    <source>
        <dbReference type="Proteomes" id="UP000001640"/>
    </source>
</evidence>
<gene>
    <name evidence="5" type="primary">NCAS0C03000</name>
    <name evidence="5" type="ordered locus">NCAS_0C03000</name>
</gene>
<organism evidence="5 6">
    <name type="scientific">Naumovozyma castellii</name>
    <name type="common">Yeast</name>
    <name type="synonym">Saccharomyces castellii</name>
    <dbReference type="NCBI Taxonomy" id="27288"/>
    <lineage>
        <taxon>Eukaryota</taxon>
        <taxon>Fungi</taxon>
        <taxon>Dikarya</taxon>
        <taxon>Ascomycota</taxon>
        <taxon>Saccharomycotina</taxon>
        <taxon>Saccharomycetes</taxon>
        <taxon>Saccharomycetales</taxon>
        <taxon>Saccharomycetaceae</taxon>
        <taxon>Naumovozyma</taxon>
    </lineage>
</organism>
<dbReference type="Gene3D" id="1.20.1050.10">
    <property type="match status" value="1"/>
</dbReference>
<dbReference type="InterPro" id="IPR036282">
    <property type="entry name" value="Glutathione-S-Trfase_C_sf"/>
</dbReference>
<dbReference type="PANTHER" id="PTHR44051:SF9">
    <property type="entry name" value="GLUTATHIONE S-TRANSFERASE 1"/>
    <property type="match status" value="1"/>
</dbReference>
<dbReference type="GO" id="GO:0006749">
    <property type="term" value="P:glutathione metabolic process"/>
    <property type="evidence" value="ECO:0007669"/>
    <property type="project" value="EnsemblFungi"/>
</dbReference>
<dbReference type="RefSeq" id="XP_003675656.1">
    <property type="nucleotide sequence ID" value="XM_003675608.1"/>
</dbReference>
<dbReference type="EMBL" id="HE576754">
    <property type="protein sequence ID" value="CCC69290.1"/>
    <property type="molecule type" value="Genomic_DNA"/>
</dbReference>
<keyword evidence="6" id="KW-1185">Reference proteome</keyword>
<dbReference type="CDD" id="cd03189">
    <property type="entry name" value="GST_C_GTT1_like"/>
    <property type="match status" value="1"/>
</dbReference>
<dbReference type="SUPFAM" id="SSF52833">
    <property type="entry name" value="Thioredoxin-like"/>
    <property type="match status" value="1"/>
</dbReference>
<name>G0VCT0_NAUCA</name>
<evidence type="ECO:0000313" key="5">
    <source>
        <dbReference type="EMBL" id="CCC69290.1"/>
    </source>
</evidence>
<comment type="similarity">
    <text evidence="1 2">Belongs to the GST superfamily.</text>
</comment>
<dbReference type="OMA" id="WIHFAES"/>
<reference key="2">
    <citation type="submission" date="2011-08" db="EMBL/GenBank/DDBJ databases">
        <title>Genome sequence of Naumovozyma castellii.</title>
        <authorList>
            <person name="Gordon J.L."/>
            <person name="Armisen D."/>
            <person name="Proux-Wera E."/>
            <person name="OhEigeartaigh S.S."/>
            <person name="Byrne K.P."/>
            <person name="Wolfe K.H."/>
        </authorList>
    </citation>
    <scope>NUCLEOTIDE SEQUENCE</scope>
    <source>
        <strain>Type strain:CBS 4309</strain>
    </source>
</reference>
<dbReference type="InterPro" id="IPR004045">
    <property type="entry name" value="Glutathione_S-Trfase_N"/>
</dbReference>
<evidence type="ECO:0000259" key="3">
    <source>
        <dbReference type="PROSITE" id="PS50404"/>
    </source>
</evidence>
<dbReference type="SFLD" id="SFLDG00358">
    <property type="entry name" value="Main_(cytGST)"/>
    <property type="match status" value="1"/>
</dbReference>
<dbReference type="PANTHER" id="PTHR44051">
    <property type="entry name" value="GLUTATHIONE S-TRANSFERASE-RELATED"/>
    <property type="match status" value="1"/>
</dbReference>
<dbReference type="InParanoid" id="G0VCT0"/>
<evidence type="ECO:0008006" key="7">
    <source>
        <dbReference type="Google" id="ProtNLM"/>
    </source>
</evidence>
<dbReference type="CDD" id="cd03046">
    <property type="entry name" value="GST_N_GTT1_like"/>
    <property type="match status" value="1"/>
</dbReference>
<dbReference type="InterPro" id="IPR004046">
    <property type="entry name" value="GST_C"/>
</dbReference>
<dbReference type="Gene3D" id="3.40.30.10">
    <property type="entry name" value="Glutaredoxin"/>
    <property type="match status" value="1"/>
</dbReference>
<dbReference type="Pfam" id="PF00043">
    <property type="entry name" value="GST_C"/>
    <property type="match status" value="1"/>
</dbReference>
<evidence type="ECO:0000259" key="4">
    <source>
        <dbReference type="PROSITE" id="PS50405"/>
    </source>
</evidence>
<dbReference type="HOGENOM" id="CLU_011226_15_1_1"/>
<feature type="domain" description="GST C-terminal" evidence="4">
    <location>
        <begin position="153"/>
        <end position="291"/>
    </location>
</feature>
<feature type="domain" description="GST N-terminal" evidence="3">
    <location>
        <begin position="61"/>
        <end position="147"/>
    </location>
</feature>
<evidence type="ECO:0000256" key="1">
    <source>
        <dbReference type="ARBA" id="ARBA00007409"/>
    </source>
</evidence>
<accession>G0VCT0</accession>
<dbReference type="GO" id="GO:0004602">
    <property type="term" value="F:glutathione peroxidase activity"/>
    <property type="evidence" value="ECO:0007669"/>
    <property type="project" value="EnsemblFungi"/>
</dbReference>
<dbReference type="Pfam" id="PF02798">
    <property type="entry name" value="GST_N"/>
    <property type="match status" value="1"/>
</dbReference>
<dbReference type="InterPro" id="IPR040079">
    <property type="entry name" value="Glutathione_S-Trfase"/>
</dbReference>
<dbReference type="InterPro" id="IPR036249">
    <property type="entry name" value="Thioredoxin-like_sf"/>
</dbReference>
<dbReference type="GeneID" id="96902873"/>
<dbReference type="STRING" id="1064592.G0VCT0"/>
<sequence>MAELRCYFFVSAPLYCQTRCKHPLKKKGNIYERENKTKQNVSQGTAENKKESNNRSCIMSFPIIRVHWLNQSRGLRVLWLLDHLKVDYEIIPYKRVGNRAPESLKKIHPLGRSPIVEIEDRETGKKQTLIESGYIFQYILKHFDPENKLGNADADLAEKIQFYLYYVEGSLQPPLMIEYILSLGRENPGPFPISYLVRGVMNKISEAYSKGEMKNQFDFVESEILKNGGYLVGGKLSAADILMSFPLQMAFVRNFATPETYPNMKKWLETITTDEAYAVTKDKIKEFGETF</sequence>
<dbReference type="FunCoup" id="G0VCT0">
    <property type="interactions" value="137"/>
</dbReference>
<dbReference type="KEGG" id="ncs:NCAS_0C03000"/>
<dbReference type="PROSITE" id="PS50404">
    <property type="entry name" value="GST_NTER"/>
    <property type="match status" value="1"/>
</dbReference>
<dbReference type="AlphaFoldDB" id="G0VCT0"/>
<dbReference type="InterPro" id="IPR010987">
    <property type="entry name" value="Glutathione-S-Trfase_C-like"/>
</dbReference>
<reference evidence="5 6" key="1">
    <citation type="journal article" date="2011" name="Proc. Natl. Acad. Sci. U.S.A.">
        <title>Evolutionary erosion of yeast sex chromosomes by mating-type switching accidents.</title>
        <authorList>
            <person name="Gordon J.L."/>
            <person name="Armisen D."/>
            <person name="Proux-Wera E."/>
            <person name="Oheigeartaigh S.S."/>
            <person name="Byrne K.P."/>
            <person name="Wolfe K.H."/>
        </authorList>
    </citation>
    <scope>NUCLEOTIDE SEQUENCE [LARGE SCALE GENOMIC DNA]</scope>
    <source>
        <strain evidence="6">ATCC 76901 / BCRC 22586 / CBS 4309 / NBRC 1992 / NRRL Y-12630</strain>
    </source>
</reference>
<dbReference type="OrthoDB" id="2098326at2759"/>